<name>A0ACC8X934_9FIRM</name>
<organism evidence="1 2">
    <name type="scientific">Candidatus Epulonipiscium fishelsonii</name>
    <dbReference type="NCBI Taxonomy" id="77094"/>
    <lineage>
        <taxon>Bacteria</taxon>
        <taxon>Bacillati</taxon>
        <taxon>Bacillota</taxon>
        <taxon>Clostridia</taxon>
        <taxon>Lachnospirales</taxon>
        <taxon>Lachnospiraceae</taxon>
        <taxon>Candidatus Epulonipiscium</taxon>
    </lineage>
</organism>
<accession>A0ACC8X934</accession>
<keyword evidence="2" id="KW-1185">Reference proteome</keyword>
<evidence type="ECO:0000313" key="1">
    <source>
        <dbReference type="EMBL" id="ONI38519.1"/>
    </source>
</evidence>
<dbReference type="EMBL" id="LJDB01000086">
    <property type="protein sequence ID" value="ONI38519.1"/>
    <property type="molecule type" value="Genomic_DNA"/>
</dbReference>
<proteinExistence type="predicted"/>
<evidence type="ECO:0000313" key="2">
    <source>
        <dbReference type="Proteomes" id="UP000188605"/>
    </source>
</evidence>
<sequence length="276" mass="30310">MYKIVDKKKLNSTVEKMIIHAPHVSTKCEPGQFIILCANENSERIPLTIQDYDREKGTVSIIYQVVGYSTQELSKKEAGDSVAHFAGPLGVESNIHKKKRVLGIGGGVGAAPLYPQIKKFKELGVECDVILGGRSEEFVILEEEFKGISDNVYCATNDGSKGTQGFVTDILKKLLEKGNVYDEVIAIGPLIMMKAVVDVTKPLNIKTMVSLNPIMIDGTGMCGCCRVTVDGKTKFACIDGPDFDGYGVDFDEAMKRQTMYKKEESHICNLTGEVRK</sequence>
<protein>
    <submittedName>
        <fullName evidence="1">Ferredoxin-NADP reductase</fullName>
    </submittedName>
</protein>
<dbReference type="Proteomes" id="UP000188605">
    <property type="component" value="Unassembled WGS sequence"/>
</dbReference>
<comment type="caution">
    <text evidence="1">The sequence shown here is derived from an EMBL/GenBank/DDBJ whole genome shotgun (WGS) entry which is preliminary data.</text>
</comment>
<reference evidence="1" key="1">
    <citation type="submission" date="2016-08" db="EMBL/GenBank/DDBJ databases">
        <authorList>
            <person name="Ngugi D.K."/>
            <person name="Miyake S."/>
            <person name="Stingl U."/>
        </authorList>
    </citation>
    <scope>NUCLEOTIDE SEQUENCE</scope>
    <source>
        <strain evidence="1">SCG-B11WGA-EpuloA1</strain>
    </source>
</reference>
<gene>
    <name evidence="1" type="ORF">AN396_10505</name>
</gene>